<feature type="domain" description="NodB homology" evidence="3">
    <location>
        <begin position="100"/>
        <end position="341"/>
    </location>
</feature>
<evidence type="ECO:0000256" key="2">
    <source>
        <dbReference type="ARBA" id="ARBA00022729"/>
    </source>
</evidence>
<dbReference type="InterPro" id="IPR002509">
    <property type="entry name" value="NODB_dom"/>
</dbReference>
<dbReference type="EMBL" id="SIXI01000004">
    <property type="protein sequence ID" value="TBO30235.1"/>
    <property type="molecule type" value="Genomic_DNA"/>
</dbReference>
<dbReference type="InterPro" id="IPR051398">
    <property type="entry name" value="Polysacch_Deacetylase"/>
</dbReference>
<gene>
    <name evidence="4" type="ORF">EYS42_11100</name>
</gene>
<dbReference type="SUPFAM" id="SSF88713">
    <property type="entry name" value="Glycoside hydrolase/deacetylase"/>
    <property type="match status" value="1"/>
</dbReference>
<evidence type="ECO:0000313" key="4">
    <source>
        <dbReference type="EMBL" id="TBO30235.1"/>
    </source>
</evidence>
<dbReference type="Gene3D" id="3.20.20.370">
    <property type="entry name" value="Glycoside hydrolase/deacetylase"/>
    <property type="match status" value="1"/>
</dbReference>
<dbReference type="InterPro" id="IPR011330">
    <property type="entry name" value="Glyco_hydro/deAcase_b/a-brl"/>
</dbReference>
<dbReference type="AlphaFoldDB" id="A0A4Q9GZG5"/>
<evidence type="ECO:0000256" key="1">
    <source>
        <dbReference type="ARBA" id="ARBA00004613"/>
    </source>
</evidence>
<sequence>MNKLPSPPQSCQTGSLNWLKEHAQLMLFKGLLISMRQQKIANRLSILTFHKLPAAPDPLLPRELLASDFVQMLAQLKVTRKVLPLEDALQRLRQGRLPEGAVVLTFDDGYGDWHQHITPSLLRHDLHATFFITTGILDGQALWHERLIECIRRMPADGLTAPCPWTGAAHTHTATREEHLHLALKHAKTLTLRQREEMLSALEHELGGTTPGDFREADVRQLSNQGFGIGAHTQQHPILLHCSPHEAREEIARSKHTLEHITRAPVPFFAYPNGKPGGDFDSTHVEMVKHCGFKAAFTTSAGTVDRSSDWFQLPRLGPWKASATGFELQLIRNLFHVERRV</sequence>
<protein>
    <submittedName>
        <fullName evidence="4">Polysaccharide deacetylase family protein</fullName>
    </submittedName>
</protein>
<dbReference type="PANTHER" id="PTHR34216:SF3">
    <property type="entry name" value="POLY-BETA-1,6-N-ACETYL-D-GLUCOSAMINE N-DEACETYLASE"/>
    <property type="match status" value="1"/>
</dbReference>
<dbReference type="CDD" id="cd10918">
    <property type="entry name" value="CE4_NodB_like_5s_6s"/>
    <property type="match status" value="1"/>
</dbReference>
<comment type="subcellular location">
    <subcellularLocation>
        <location evidence="1">Secreted</location>
    </subcellularLocation>
</comment>
<dbReference type="PANTHER" id="PTHR34216">
    <property type="match status" value="1"/>
</dbReference>
<accession>A0A4Q9GZG5</accession>
<dbReference type="RefSeq" id="WP_130968227.1">
    <property type="nucleotide sequence ID" value="NZ_SIXI01000004.1"/>
</dbReference>
<reference evidence="4 5" key="1">
    <citation type="submission" date="2019-02" db="EMBL/GenBank/DDBJ databases">
        <title>Aquabacterium sp. strain KMB7.</title>
        <authorList>
            <person name="Chen W.-M."/>
        </authorList>
    </citation>
    <scope>NUCLEOTIDE SEQUENCE [LARGE SCALE GENOMIC DNA]</scope>
    <source>
        <strain evidence="4 5">KMB7</strain>
    </source>
</reference>
<evidence type="ECO:0000259" key="3">
    <source>
        <dbReference type="PROSITE" id="PS51677"/>
    </source>
</evidence>
<dbReference type="GO" id="GO:0016810">
    <property type="term" value="F:hydrolase activity, acting on carbon-nitrogen (but not peptide) bonds"/>
    <property type="evidence" value="ECO:0007669"/>
    <property type="project" value="InterPro"/>
</dbReference>
<dbReference type="Pfam" id="PF01522">
    <property type="entry name" value="Polysacc_deac_1"/>
    <property type="match status" value="1"/>
</dbReference>
<dbReference type="GO" id="GO:0005576">
    <property type="term" value="C:extracellular region"/>
    <property type="evidence" value="ECO:0007669"/>
    <property type="project" value="UniProtKB-SubCell"/>
</dbReference>
<dbReference type="PROSITE" id="PS51677">
    <property type="entry name" value="NODB"/>
    <property type="match status" value="1"/>
</dbReference>
<keyword evidence="2" id="KW-0732">Signal</keyword>
<dbReference type="GO" id="GO:0005975">
    <property type="term" value="P:carbohydrate metabolic process"/>
    <property type="evidence" value="ECO:0007669"/>
    <property type="project" value="InterPro"/>
</dbReference>
<comment type="caution">
    <text evidence="4">The sequence shown here is derived from an EMBL/GenBank/DDBJ whole genome shotgun (WGS) entry which is preliminary data.</text>
</comment>
<dbReference type="Proteomes" id="UP000292120">
    <property type="component" value="Unassembled WGS sequence"/>
</dbReference>
<evidence type="ECO:0000313" key="5">
    <source>
        <dbReference type="Proteomes" id="UP000292120"/>
    </source>
</evidence>
<name>A0A4Q9GZG5_9BURK</name>
<proteinExistence type="predicted"/>
<keyword evidence="5" id="KW-1185">Reference proteome</keyword>
<dbReference type="OrthoDB" id="9814639at2"/>
<organism evidence="4 5">
    <name type="scientific">Aquabacterium lacunae</name>
    <dbReference type="NCBI Taxonomy" id="2528630"/>
    <lineage>
        <taxon>Bacteria</taxon>
        <taxon>Pseudomonadati</taxon>
        <taxon>Pseudomonadota</taxon>
        <taxon>Betaproteobacteria</taxon>
        <taxon>Burkholderiales</taxon>
        <taxon>Aquabacterium</taxon>
    </lineage>
</organism>